<evidence type="ECO:0000313" key="3">
    <source>
        <dbReference type="Proteomes" id="UP001055658"/>
    </source>
</evidence>
<feature type="transmembrane region" description="Helical" evidence="1">
    <location>
        <begin position="321"/>
        <end position="345"/>
    </location>
</feature>
<feature type="transmembrane region" description="Helical" evidence="1">
    <location>
        <begin position="218"/>
        <end position="238"/>
    </location>
</feature>
<reference evidence="2" key="1">
    <citation type="submission" date="2022-02" db="EMBL/GenBank/DDBJ databases">
        <title>Coral-associated bacteria.</title>
        <authorList>
            <person name="Tang K."/>
            <person name="Wang X."/>
        </authorList>
    </citation>
    <scope>NUCLEOTIDE SEQUENCE</scope>
    <source>
        <strain evidence="2">SCSIO 43006</strain>
    </source>
</reference>
<feature type="transmembrane region" description="Helical" evidence="1">
    <location>
        <begin position="173"/>
        <end position="198"/>
    </location>
</feature>
<dbReference type="Proteomes" id="UP001055658">
    <property type="component" value="Chromosome"/>
</dbReference>
<feature type="transmembrane region" description="Helical" evidence="1">
    <location>
        <begin position="250"/>
        <end position="270"/>
    </location>
</feature>
<keyword evidence="1" id="KW-1133">Transmembrane helix</keyword>
<keyword evidence="1" id="KW-0812">Transmembrane</keyword>
<evidence type="ECO:0000313" key="2">
    <source>
        <dbReference type="EMBL" id="USD23173.1"/>
    </source>
</evidence>
<evidence type="ECO:0000256" key="1">
    <source>
        <dbReference type="SAM" id="Phobius"/>
    </source>
</evidence>
<name>A0ABY4VFX5_9GAMM</name>
<keyword evidence="3" id="KW-1185">Reference proteome</keyword>
<keyword evidence="1" id="KW-0472">Membrane</keyword>
<dbReference type="EMBL" id="CP092418">
    <property type="protein sequence ID" value="USD23173.1"/>
    <property type="molecule type" value="Genomic_DNA"/>
</dbReference>
<protein>
    <submittedName>
        <fullName evidence="2">HupE/UreJ family protein</fullName>
    </submittedName>
</protein>
<dbReference type="RefSeq" id="WP_252085519.1">
    <property type="nucleotide sequence ID" value="NZ_CP092418.1"/>
</dbReference>
<dbReference type="InterPro" id="IPR032809">
    <property type="entry name" value="Put_HupE_UreJ"/>
</dbReference>
<accession>A0ABY4VFX5</accession>
<proteinExistence type="predicted"/>
<gene>
    <name evidence="2" type="ORF">MJO52_08560</name>
</gene>
<organism evidence="2 3">
    <name type="scientific">Microbulbifer variabilis</name>
    <dbReference type="NCBI Taxonomy" id="266805"/>
    <lineage>
        <taxon>Bacteria</taxon>
        <taxon>Pseudomonadati</taxon>
        <taxon>Pseudomonadota</taxon>
        <taxon>Gammaproteobacteria</taxon>
        <taxon>Cellvibrionales</taxon>
        <taxon>Microbulbiferaceae</taxon>
        <taxon>Microbulbifer</taxon>
    </lineage>
</organism>
<feature type="transmembrane region" description="Helical" evidence="1">
    <location>
        <begin position="282"/>
        <end position="309"/>
    </location>
</feature>
<dbReference type="Pfam" id="PF13795">
    <property type="entry name" value="HupE_UreJ_2"/>
    <property type="match status" value="1"/>
</dbReference>
<feature type="transmembrane region" description="Helical" evidence="1">
    <location>
        <begin position="6"/>
        <end position="25"/>
    </location>
</feature>
<sequence length="353" mass="39637">MLNRSLYKTITTIIISLLGTIFNNLSFAHDGRPLYIELKEISESRYNLRWKTPPVMQPGTEPEVSLTGNFCQRHSTTLDFSGRHVKSYLCQASHLHDFKGAENTLKLKISYPIANPALSSLIQYKKFKGDTINIFNGPKILVIDLPYKLTIWECVKQYIEAGFLHILEGYDHLLFVFCLVFIAQGLKSILVAISGFTLGHSLTLGLASLNLFSIRIDVVEVLIPLSIMFLAAEIVYAIERGNKNTLTWRYPAIVAGGFGLLHGFGFASALTELGLPQSQKIIALFSFNIGVELGQILFVLVLIASIFLIKWIFSRWSVSFFYKYTLAPSSYIIYPVGVVSAYWSIDRALGLIY</sequence>